<gene>
    <name evidence="2" type="ORF">V6N12_057974</name>
</gene>
<dbReference type="Proteomes" id="UP001472677">
    <property type="component" value="Unassembled WGS sequence"/>
</dbReference>
<evidence type="ECO:0000256" key="1">
    <source>
        <dbReference type="SAM" id="MobiDB-lite"/>
    </source>
</evidence>
<evidence type="ECO:0000313" key="2">
    <source>
        <dbReference type="EMBL" id="KAK8491545.1"/>
    </source>
</evidence>
<feature type="region of interest" description="Disordered" evidence="1">
    <location>
        <begin position="1"/>
        <end position="22"/>
    </location>
</feature>
<sequence>MARSALKGLNPQSLHPRVHLTPTKREFIDQAEAFYSRPNGGEERKSKLSYSKKPCAQITRDRTSPTSMVTGFEDLDGGEDKSTQEYTALTSSSDK</sequence>
<organism evidence="2 3">
    <name type="scientific">Hibiscus sabdariffa</name>
    <name type="common">roselle</name>
    <dbReference type="NCBI Taxonomy" id="183260"/>
    <lineage>
        <taxon>Eukaryota</taxon>
        <taxon>Viridiplantae</taxon>
        <taxon>Streptophyta</taxon>
        <taxon>Embryophyta</taxon>
        <taxon>Tracheophyta</taxon>
        <taxon>Spermatophyta</taxon>
        <taxon>Magnoliopsida</taxon>
        <taxon>eudicotyledons</taxon>
        <taxon>Gunneridae</taxon>
        <taxon>Pentapetalae</taxon>
        <taxon>rosids</taxon>
        <taxon>malvids</taxon>
        <taxon>Malvales</taxon>
        <taxon>Malvaceae</taxon>
        <taxon>Malvoideae</taxon>
        <taxon>Hibiscus</taxon>
    </lineage>
</organism>
<evidence type="ECO:0000313" key="3">
    <source>
        <dbReference type="Proteomes" id="UP001472677"/>
    </source>
</evidence>
<reference evidence="2 3" key="1">
    <citation type="journal article" date="2024" name="G3 (Bethesda)">
        <title>Genome assembly of Hibiscus sabdariffa L. provides insights into metabolisms of medicinal natural products.</title>
        <authorList>
            <person name="Kim T."/>
        </authorList>
    </citation>
    <scope>NUCLEOTIDE SEQUENCE [LARGE SCALE GENOMIC DNA]</scope>
    <source>
        <strain evidence="2">TK-2024</strain>
        <tissue evidence="2">Old leaves</tissue>
    </source>
</reference>
<dbReference type="EMBL" id="JBBPBM010000784">
    <property type="protein sequence ID" value="KAK8491545.1"/>
    <property type="molecule type" value="Genomic_DNA"/>
</dbReference>
<name>A0ABR2AEJ5_9ROSI</name>
<feature type="region of interest" description="Disordered" evidence="1">
    <location>
        <begin position="34"/>
        <end position="95"/>
    </location>
</feature>
<proteinExistence type="predicted"/>
<keyword evidence="3" id="KW-1185">Reference proteome</keyword>
<accession>A0ABR2AEJ5</accession>
<comment type="caution">
    <text evidence="2">The sequence shown here is derived from an EMBL/GenBank/DDBJ whole genome shotgun (WGS) entry which is preliminary data.</text>
</comment>
<feature type="compositionally biased region" description="Polar residues" evidence="1">
    <location>
        <begin position="84"/>
        <end position="95"/>
    </location>
</feature>
<protein>
    <submittedName>
        <fullName evidence="2">Uncharacterized protein</fullName>
    </submittedName>
</protein>